<evidence type="ECO:0000256" key="3">
    <source>
        <dbReference type="ARBA" id="ARBA00012662"/>
    </source>
</evidence>
<dbReference type="InterPro" id="IPR017853">
    <property type="entry name" value="GH"/>
</dbReference>
<dbReference type="InterPro" id="IPR000933">
    <property type="entry name" value="Glyco_hydro_29"/>
</dbReference>
<evidence type="ECO:0000256" key="4">
    <source>
        <dbReference type="ARBA" id="ARBA00022729"/>
    </source>
</evidence>
<evidence type="ECO:0000313" key="8">
    <source>
        <dbReference type="EMBL" id="MPM20577.1"/>
    </source>
</evidence>
<keyword evidence="4" id="KW-0732">Signal</keyword>
<dbReference type="PRINTS" id="PR00741">
    <property type="entry name" value="GLHYDRLASE29"/>
</dbReference>
<feature type="domain" description="Glycoside hydrolase family 29 N-terminal" evidence="7">
    <location>
        <begin position="28"/>
        <end position="328"/>
    </location>
</feature>
<name>A0A644XXC3_9ZZZZ</name>
<dbReference type="EMBL" id="VSSQ01003415">
    <property type="protein sequence ID" value="MPM20577.1"/>
    <property type="molecule type" value="Genomic_DNA"/>
</dbReference>
<sequence length="438" mass="49752">MKKLLFLSLFLFSLINGQSQSDTAGLSKMKWFSEAKLGIFIHWGIYSTGRGSESWEFHNKHTPHKDYMAQINEFTAEKFNLSGWVELIKNTGARYVVITSKHHDGVALWDTKLSDLSTKKSSPSKKDVLTPFVNEVRKAGLKVGLYYSLIDWTYKDYPGFLRDSSRYSIKDDPERWQKFSKYNKGQISELLKQYNPDLIWFDGDWEHSADEWDAAGIRKMILKNNSQTIINGRLQGYGDYATPEQHFPVVRPEAANWELCMTMNDSWGYYITDSAYKTPYEIISIFADCISMGGNLLLDIGPKADGTIPEEQIFIMQELGRWTKKHNEAVFESVAGLPMGHFYGPTTISKDSTAIYLFLQGQQSGDVILKGLNNNIRKIEVVGNGTTLDYNIVGKISWSKVPGIVYIHIPEGVQDSYMTVLKVSLDEKLSLYRGEGGL</sequence>
<dbReference type="PANTHER" id="PTHR10030">
    <property type="entry name" value="ALPHA-L-FUCOSIDASE"/>
    <property type="match status" value="1"/>
</dbReference>
<comment type="similarity">
    <text evidence="2">Belongs to the glycosyl hydrolase 29 family.</text>
</comment>
<dbReference type="SMART" id="SM00812">
    <property type="entry name" value="Alpha_L_fucos"/>
    <property type="match status" value="1"/>
</dbReference>
<comment type="function">
    <text evidence="1">Alpha-L-fucosidase is responsible for hydrolyzing the alpha-1,6-linked fucose joined to the reducing-end N-acetylglucosamine of the carbohydrate moieties of glycoproteins.</text>
</comment>
<dbReference type="InterPro" id="IPR057739">
    <property type="entry name" value="Glyco_hydro_29_N"/>
</dbReference>
<keyword evidence="5" id="KW-0378">Hydrolase</keyword>
<organism evidence="8">
    <name type="scientific">bioreactor metagenome</name>
    <dbReference type="NCBI Taxonomy" id="1076179"/>
    <lineage>
        <taxon>unclassified sequences</taxon>
        <taxon>metagenomes</taxon>
        <taxon>ecological metagenomes</taxon>
    </lineage>
</organism>
<dbReference type="InterPro" id="IPR016286">
    <property type="entry name" value="FUC_metazoa-typ"/>
</dbReference>
<dbReference type="PIRSF" id="PIRSF001092">
    <property type="entry name" value="Alpha-L-fucosidase"/>
    <property type="match status" value="1"/>
</dbReference>
<dbReference type="SUPFAM" id="SSF51445">
    <property type="entry name" value="(Trans)glycosidases"/>
    <property type="match status" value="1"/>
</dbReference>
<reference evidence="8" key="1">
    <citation type="submission" date="2019-08" db="EMBL/GenBank/DDBJ databases">
        <authorList>
            <person name="Kucharzyk K."/>
            <person name="Murdoch R.W."/>
            <person name="Higgins S."/>
            <person name="Loffler F."/>
        </authorList>
    </citation>
    <scope>NUCLEOTIDE SEQUENCE</scope>
</reference>
<keyword evidence="6" id="KW-0326">Glycosidase</keyword>
<proteinExistence type="inferred from homology"/>
<dbReference type="EC" id="3.2.1.51" evidence="3"/>
<protein>
    <recommendedName>
        <fullName evidence="3">alpha-L-fucosidase</fullName>
        <ecNumber evidence="3">3.2.1.51</ecNumber>
    </recommendedName>
</protein>
<evidence type="ECO:0000256" key="1">
    <source>
        <dbReference type="ARBA" id="ARBA00004071"/>
    </source>
</evidence>
<dbReference type="PANTHER" id="PTHR10030:SF37">
    <property type="entry name" value="ALPHA-L-FUCOSIDASE-RELATED"/>
    <property type="match status" value="1"/>
</dbReference>
<dbReference type="GO" id="GO:0005764">
    <property type="term" value="C:lysosome"/>
    <property type="evidence" value="ECO:0007669"/>
    <property type="project" value="TreeGrafter"/>
</dbReference>
<dbReference type="GO" id="GO:0006004">
    <property type="term" value="P:fucose metabolic process"/>
    <property type="evidence" value="ECO:0007669"/>
    <property type="project" value="InterPro"/>
</dbReference>
<accession>A0A644XXC3</accession>
<evidence type="ECO:0000256" key="5">
    <source>
        <dbReference type="ARBA" id="ARBA00022801"/>
    </source>
</evidence>
<dbReference type="Pfam" id="PF01120">
    <property type="entry name" value="Alpha_L_fucos"/>
    <property type="match status" value="1"/>
</dbReference>
<evidence type="ECO:0000259" key="7">
    <source>
        <dbReference type="Pfam" id="PF01120"/>
    </source>
</evidence>
<dbReference type="GO" id="GO:0016139">
    <property type="term" value="P:glycoside catabolic process"/>
    <property type="evidence" value="ECO:0007669"/>
    <property type="project" value="TreeGrafter"/>
</dbReference>
<dbReference type="Gene3D" id="3.20.20.80">
    <property type="entry name" value="Glycosidases"/>
    <property type="match status" value="1"/>
</dbReference>
<gene>
    <name evidence="8" type="ORF">SDC9_67008</name>
</gene>
<dbReference type="GO" id="GO:0004560">
    <property type="term" value="F:alpha-L-fucosidase activity"/>
    <property type="evidence" value="ECO:0007669"/>
    <property type="project" value="InterPro"/>
</dbReference>
<comment type="caution">
    <text evidence="8">The sequence shown here is derived from an EMBL/GenBank/DDBJ whole genome shotgun (WGS) entry which is preliminary data.</text>
</comment>
<dbReference type="AlphaFoldDB" id="A0A644XXC3"/>
<evidence type="ECO:0000256" key="6">
    <source>
        <dbReference type="ARBA" id="ARBA00023295"/>
    </source>
</evidence>
<evidence type="ECO:0000256" key="2">
    <source>
        <dbReference type="ARBA" id="ARBA00007951"/>
    </source>
</evidence>